<dbReference type="GO" id="GO:0046872">
    <property type="term" value="F:metal ion binding"/>
    <property type="evidence" value="ECO:0007669"/>
    <property type="project" value="UniProtKB-KW"/>
</dbReference>
<dbReference type="GO" id="GO:0016020">
    <property type="term" value="C:membrane"/>
    <property type="evidence" value="ECO:0007669"/>
    <property type="project" value="TreeGrafter"/>
</dbReference>
<dbReference type="SUPFAM" id="SSF53784">
    <property type="entry name" value="Phosphofructokinase"/>
    <property type="match status" value="1"/>
</dbReference>
<evidence type="ECO:0000256" key="4">
    <source>
        <dbReference type="ARBA" id="ARBA00022679"/>
    </source>
</evidence>
<dbReference type="Pfam" id="PF00365">
    <property type="entry name" value="PFK"/>
    <property type="match status" value="1"/>
</dbReference>
<keyword evidence="7" id="KW-0460">Magnesium</keyword>
<sequence>MSNSRKFFESLTGAGKSIAVLTSGGDAQGMNAAVRAVVRMGIYVGAKVYFIHEGYQGMVDGGDNIQEANWESVSSMLQVGGTVIGSARCAEFRAREGRLRAACHLVQRGITNLCVIGGDGSLTGANLFREEWSGLLQELVQSGRAPAARQPIREPAISHLE</sequence>
<dbReference type="InterPro" id="IPR035966">
    <property type="entry name" value="PKF_sf"/>
</dbReference>
<name>A0A6P8F336_CLUHA</name>
<comment type="catalytic activity">
    <reaction evidence="9">
        <text>beta-D-fructose 6-phosphate + ATP = beta-D-fructose 1,6-bisphosphate + ADP + H(+)</text>
        <dbReference type="Rhea" id="RHEA:16109"/>
        <dbReference type="ChEBI" id="CHEBI:15378"/>
        <dbReference type="ChEBI" id="CHEBI:30616"/>
        <dbReference type="ChEBI" id="CHEBI:32966"/>
        <dbReference type="ChEBI" id="CHEBI:57634"/>
        <dbReference type="ChEBI" id="CHEBI:456216"/>
        <dbReference type="EC" id="2.7.1.11"/>
    </reaction>
</comment>
<dbReference type="GO" id="GO:0030388">
    <property type="term" value="P:fructose 1,6-bisphosphate metabolic process"/>
    <property type="evidence" value="ECO:0007669"/>
    <property type="project" value="TreeGrafter"/>
</dbReference>
<evidence type="ECO:0000256" key="6">
    <source>
        <dbReference type="ARBA" id="ARBA00022777"/>
    </source>
</evidence>
<comment type="pathway">
    <text evidence="2">Carbohydrate degradation; glycolysis; D-glyceraldehyde 3-phosphate and glycerone phosphate from D-glucose: step 3/4.</text>
</comment>
<dbReference type="GO" id="GO:0006002">
    <property type="term" value="P:fructose 6-phosphate metabolic process"/>
    <property type="evidence" value="ECO:0007669"/>
    <property type="project" value="InterPro"/>
</dbReference>
<proteinExistence type="predicted"/>
<evidence type="ECO:0000259" key="10">
    <source>
        <dbReference type="Pfam" id="PF00365"/>
    </source>
</evidence>
<dbReference type="Proteomes" id="UP000515152">
    <property type="component" value="Chromosome 25"/>
</dbReference>
<keyword evidence="3" id="KW-0963">Cytoplasm</keyword>
<feature type="domain" description="Phosphofructokinase" evidence="10">
    <location>
        <begin position="18"/>
        <end position="134"/>
    </location>
</feature>
<dbReference type="GO" id="GO:0003872">
    <property type="term" value="F:6-phosphofructokinase activity"/>
    <property type="evidence" value="ECO:0007669"/>
    <property type="project" value="UniProtKB-EC"/>
</dbReference>
<dbReference type="RefSeq" id="XP_031418586.1">
    <property type="nucleotide sequence ID" value="XM_031562726.1"/>
</dbReference>
<dbReference type="GO" id="GO:0070095">
    <property type="term" value="F:fructose-6-phosphate binding"/>
    <property type="evidence" value="ECO:0007669"/>
    <property type="project" value="TreeGrafter"/>
</dbReference>
<evidence type="ECO:0000256" key="8">
    <source>
        <dbReference type="ARBA" id="ARBA00023152"/>
    </source>
</evidence>
<organism evidence="11 12">
    <name type="scientific">Clupea harengus</name>
    <name type="common">Atlantic herring</name>
    <dbReference type="NCBI Taxonomy" id="7950"/>
    <lineage>
        <taxon>Eukaryota</taxon>
        <taxon>Metazoa</taxon>
        <taxon>Chordata</taxon>
        <taxon>Craniata</taxon>
        <taxon>Vertebrata</taxon>
        <taxon>Euteleostomi</taxon>
        <taxon>Actinopterygii</taxon>
        <taxon>Neopterygii</taxon>
        <taxon>Teleostei</taxon>
        <taxon>Clupei</taxon>
        <taxon>Clupeiformes</taxon>
        <taxon>Clupeoidei</taxon>
        <taxon>Clupeidae</taxon>
        <taxon>Clupea</taxon>
    </lineage>
</organism>
<dbReference type="GO" id="GO:0016208">
    <property type="term" value="F:AMP binding"/>
    <property type="evidence" value="ECO:0007669"/>
    <property type="project" value="TreeGrafter"/>
</dbReference>
<dbReference type="Gene3D" id="3.40.50.450">
    <property type="match status" value="1"/>
</dbReference>
<evidence type="ECO:0000256" key="1">
    <source>
        <dbReference type="ARBA" id="ARBA00001946"/>
    </source>
</evidence>
<evidence type="ECO:0000256" key="7">
    <source>
        <dbReference type="ARBA" id="ARBA00022842"/>
    </source>
</evidence>
<dbReference type="KEGG" id="char:116219457"/>
<keyword evidence="5" id="KW-0479">Metal-binding</keyword>
<dbReference type="PANTHER" id="PTHR13697:SF5">
    <property type="entry name" value="ATP-DEPENDENT 6-PHOSPHOFRUCTOKINASE, PLATELET TYPE"/>
    <property type="match status" value="1"/>
</dbReference>
<evidence type="ECO:0000256" key="2">
    <source>
        <dbReference type="ARBA" id="ARBA00004679"/>
    </source>
</evidence>
<dbReference type="InterPro" id="IPR000023">
    <property type="entry name" value="Phosphofructokinase_dom"/>
</dbReference>
<dbReference type="GO" id="GO:0048029">
    <property type="term" value="F:monosaccharide binding"/>
    <property type="evidence" value="ECO:0007669"/>
    <property type="project" value="TreeGrafter"/>
</dbReference>
<keyword evidence="6" id="KW-0418">Kinase</keyword>
<evidence type="ECO:0000256" key="9">
    <source>
        <dbReference type="ARBA" id="ARBA00048070"/>
    </source>
</evidence>
<dbReference type="GO" id="GO:0005945">
    <property type="term" value="C:6-phosphofructokinase complex"/>
    <property type="evidence" value="ECO:0007669"/>
    <property type="project" value="TreeGrafter"/>
</dbReference>
<dbReference type="AlphaFoldDB" id="A0A6P8F336"/>
<dbReference type="OrthoDB" id="537915at2759"/>
<dbReference type="PANTHER" id="PTHR13697">
    <property type="entry name" value="PHOSPHOFRUCTOKINASE"/>
    <property type="match status" value="1"/>
</dbReference>
<gene>
    <name evidence="12" type="primary">LOC116219457</name>
</gene>
<keyword evidence="8" id="KW-0324">Glycolysis</keyword>
<protein>
    <submittedName>
        <fullName evidence="12">ATP-dependent 6-phosphofructokinase, platelet type-like</fullName>
    </submittedName>
</protein>
<dbReference type="GO" id="GO:0042802">
    <property type="term" value="F:identical protein binding"/>
    <property type="evidence" value="ECO:0007669"/>
    <property type="project" value="TreeGrafter"/>
</dbReference>
<evidence type="ECO:0000256" key="3">
    <source>
        <dbReference type="ARBA" id="ARBA00022490"/>
    </source>
</evidence>
<comment type="cofactor">
    <cofactor evidence="1">
        <name>Mg(2+)</name>
        <dbReference type="ChEBI" id="CHEBI:18420"/>
    </cofactor>
</comment>
<dbReference type="PRINTS" id="PR00476">
    <property type="entry name" value="PHFRCTKINASE"/>
</dbReference>
<dbReference type="GeneID" id="116219457"/>
<dbReference type="UniPathway" id="UPA00109">
    <property type="reaction ID" value="UER00182"/>
</dbReference>
<accession>A0A6P8F336</accession>
<dbReference type="GO" id="GO:0005524">
    <property type="term" value="F:ATP binding"/>
    <property type="evidence" value="ECO:0007669"/>
    <property type="project" value="TreeGrafter"/>
</dbReference>
<dbReference type="GO" id="GO:0061621">
    <property type="term" value="P:canonical glycolysis"/>
    <property type="evidence" value="ECO:0007669"/>
    <property type="project" value="TreeGrafter"/>
</dbReference>
<dbReference type="InterPro" id="IPR022953">
    <property type="entry name" value="ATP_PFK"/>
</dbReference>
<keyword evidence="11" id="KW-1185">Reference proteome</keyword>
<evidence type="ECO:0000313" key="12">
    <source>
        <dbReference type="RefSeq" id="XP_031418586.1"/>
    </source>
</evidence>
<evidence type="ECO:0000313" key="11">
    <source>
        <dbReference type="Proteomes" id="UP000515152"/>
    </source>
</evidence>
<reference evidence="12" key="1">
    <citation type="submission" date="2025-08" db="UniProtKB">
        <authorList>
            <consortium name="RefSeq"/>
        </authorList>
    </citation>
    <scope>IDENTIFICATION</scope>
</reference>
<evidence type="ECO:0000256" key="5">
    <source>
        <dbReference type="ARBA" id="ARBA00022723"/>
    </source>
</evidence>
<keyword evidence="4" id="KW-0808">Transferase</keyword>